<protein>
    <submittedName>
        <fullName evidence="2">Putative ovule protein</fullName>
    </submittedName>
</protein>
<feature type="region of interest" description="Disordered" evidence="1">
    <location>
        <begin position="1"/>
        <end position="88"/>
    </location>
</feature>
<accession>A0A0V0GMM4</accession>
<feature type="compositionally biased region" description="Basic and acidic residues" evidence="1">
    <location>
        <begin position="41"/>
        <end position="53"/>
    </location>
</feature>
<sequence length="88" mass="9823">MENEGSSNFDGSNSIGNIHAEIEDEKQLRRDREEDDEIDGNIEKVARDGDLTPRHISNLKSGVKRSQPSLPLQVKTRSNKDMPGGFSQ</sequence>
<organism evidence="2">
    <name type="scientific">Solanum chacoense</name>
    <name type="common">Chaco potato</name>
    <dbReference type="NCBI Taxonomy" id="4108"/>
    <lineage>
        <taxon>Eukaryota</taxon>
        <taxon>Viridiplantae</taxon>
        <taxon>Streptophyta</taxon>
        <taxon>Embryophyta</taxon>
        <taxon>Tracheophyta</taxon>
        <taxon>Spermatophyta</taxon>
        <taxon>Magnoliopsida</taxon>
        <taxon>eudicotyledons</taxon>
        <taxon>Gunneridae</taxon>
        <taxon>Pentapetalae</taxon>
        <taxon>asterids</taxon>
        <taxon>lamiids</taxon>
        <taxon>Solanales</taxon>
        <taxon>Solanaceae</taxon>
        <taxon>Solanoideae</taxon>
        <taxon>Solaneae</taxon>
        <taxon>Solanum</taxon>
    </lineage>
</organism>
<feature type="compositionally biased region" description="Polar residues" evidence="1">
    <location>
        <begin position="1"/>
        <end position="16"/>
    </location>
</feature>
<name>A0A0V0GMM4_SOLCH</name>
<proteinExistence type="predicted"/>
<dbReference type="AlphaFoldDB" id="A0A0V0GMM4"/>
<feature type="compositionally biased region" description="Polar residues" evidence="1">
    <location>
        <begin position="58"/>
        <end position="70"/>
    </location>
</feature>
<dbReference type="EMBL" id="GEDG01035032">
    <property type="protein sequence ID" value="JAP09429.1"/>
    <property type="molecule type" value="Transcribed_RNA"/>
</dbReference>
<reference evidence="2" key="1">
    <citation type="submission" date="2015-12" db="EMBL/GenBank/DDBJ databases">
        <title>Gene expression during late stages of embryo sac development: a critical building block for successful pollen-pistil interactions.</title>
        <authorList>
            <person name="Liu Y."/>
            <person name="Joly V."/>
            <person name="Sabar M."/>
            <person name="Matton D.P."/>
        </authorList>
    </citation>
    <scope>NUCLEOTIDE SEQUENCE</scope>
</reference>
<evidence type="ECO:0000313" key="2">
    <source>
        <dbReference type="EMBL" id="JAP09429.1"/>
    </source>
</evidence>
<evidence type="ECO:0000256" key="1">
    <source>
        <dbReference type="SAM" id="MobiDB-lite"/>
    </source>
</evidence>